<evidence type="ECO:0000259" key="9">
    <source>
        <dbReference type="Pfam" id="PF04696"/>
    </source>
</evidence>
<evidence type="ECO:0000256" key="1">
    <source>
        <dbReference type="ARBA" id="ARBA00004123"/>
    </source>
</evidence>
<evidence type="ECO:0000256" key="5">
    <source>
        <dbReference type="ARBA" id="ARBA00023163"/>
    </source>
</evidence>
<dbReference type="GO" id="GO:0006397">
    <property type="term" value="P:mRNA processing"/>
    <property type="evidence" value="ECO:0007669"/>
    <property type="project" value="UniProtKB-KW"/>
</dbReference>
<evidence type="ECO:0000256" key="7">
    <source>
        <dbReference type="ARBA" id="ARBA00023242"/>
    </source>
</evidence>
<feature type="region of interest" description="Disordered" evidence="8">
    <location>
        <begin position="1"/>
        <end position="29"/>
    </location>
</feature>
<evidence type="ECO:0000313" key="10">
    <source>
        <dbReference type="EMBL" id="SCZ91542.1"/>
    </source>
</evidence>
<dbReference type="AlphaFoldDB" id="A0A2X0MYT3"/>
<organism evidence="10 11">
    <name type="scientific">Microbotryum saponariae</name>
    <dbReference type="NCBI Taxonomy" id="289078"/>
    <lineage>
        <taxon>Eukaryota</taxon>
        <taxon>Fungi</taxon>
        <taxon>Dikarya</taxon>
        <taxon>Basidiomycota</taxon>
        <taxon>Pucciniomycotina</taxon>
        <taxon>Microbotryomycetes</taxon>
        <taxon>Microbotryales</taxon>
        <taxon>Microbotryaceae</taxon>
        <taxon>Microbotryum</taxon>
    </lineage>
</organism>
<keyword evidence="4" id="KW-0805">Transcription regulation</keyword>
<accession>A0A2X0MYT3</accession>
<gene>
    <name evidence="10" type="ORF">BZ3500_MVSOF-1268-A1-R1_CHR1-2G01477</name>
</gene>
<evidence type="ECO:0000256" key="2">
    <source>
        <dbReference type="ARBA" id="ARBA00010386"/>
    </source>
</evidence>
<feature type="compositionally biased region" description="Polar residues" evidence="8">
    <location>
        <begin position="305"/>
        <end position="314"/>
    </location>
</feature>
<dbReference type="PANTHER" id="PTHR12707:SF0">
    <property type="entry name" value="PININ"/>
    <property type="match status" value="1"/>
</dbReference>
<dbReference type="GO" id="GO:0008380">
    <property type="term" value="P:RNA splicing"/>
    <property type="evidence" value="ECO:0007669"/>
    <property type="project" value="UniProtKB-KW"/>
</dbReference>
<feature type="region of interest" description="Disordered" evidence="8">
    <location>
        <begin position="297"/>
        <end position="334"/>
    </location>
</feature>
<evidence type="ECO:0000256" key="6">
    <source>
        <dbReference type="ARBA" id="ARBA00023187"/>
    </source>
</evidence>
<feature type="domain" description="Pinin/SDK/MemA protein" evidence="9">
    <location>
        <begin position="106"/>
        <end position="200"/>
    </location>
</feature>
<dbReference type="PANTHER" id="PTHR12707">
    <property type="entry name" value="PINN"/>
    <property type="match status" value="1"/>
</dbReference>
<keyword evidence="5" id="KW-0804">Transcription</keyword>
<keyword evidence="6" id="KW-0508">mRNA splicing</keyword>
<dbReference type="EMBL" id="FMWP01000015">
    <property type="protein sequence ID" value="SCZ91542.1"/>
    <property type="molecule type" value="Genomic_DNA"/>
</dbReference>
<dbReference type="InterPro" id="IPR039853">
    <property type="entry name" value="Pinin"/>
</dbReference>
<proteinExistence type="inferred from homology"/>
<keyword evidence="11" id="KW-1185">Reference proteome</keyword>
<evidence type="ECO:0000313" key="11">
    <source>
        <dbReference type="Proteomes" id="UP000249723"/>
    </source>
</evidence>
<sequence length="358" mass="39778">MTTTDLKGATVDCPSQRSLHDSMDEAGSPGGTIIEQASINTLSPGALSVAVASASGVDLPATETATNTLPQPIHSEDGARNGRALMESQDDLASRKRKASGIVADESQKRGRRLFGLLQDTLKQAGTSKTSEAVRKRQQLEDKLYRKLHDERKHMMDQRDRSKEARDLVLAISLKEEELARWEATMQTQHEIELDLAEFLYAAPSKSNRPGPSDMVSSPNTAQLLSSQHIVSQDRQRPIFYLPFRLLKSQENELDDQVTDVERRIKKAESEWLAHSRVEKGNIDEMKKKALRLQENVEEAKDQAEQTSQDQISAGQGLIGSGDNEVQVNAVKRDRSPVVDALRPRVGSVERGEEEVEY</sequence>
<keyword evidence="7" id="KW-0539">Nucleus</keyword>
<evidence type="ECO:0000256" key="3">
    <source>
        <dbReference type="ARBA" id="ARBA00022664"/>
    </source>
</evidence>
<dbReference type="Proteomes" id="UP000249723">
    <property type="component" value="Unassembled WGS sequence"/>
</dbReference>
<evidence type="ECO:0000256" key="8">
    <source>
        <dbReference type="SAM" id="MobiDB-lite"/>
    </source>
</evidence>
<dbReference type="InterPro" id="IPR006786">
    <property type="entry name" value="Pinin_SDK_MemA"/>
</dbReference>
<comment type="similarity">
    <text evidence="2">Belongs to the pinin family.</text>
</comment>
<reference evidence="11" key="1">
    <citation type="submission" date="2016-10" db="EMBL/GenBank/DDBJ databases">
        <authorList>
            <person name="Jeantristanb JTB J.-T."/>
            <person name="Ricardo R."/>
        </authorList>
    </citation>
    <scope>NUCLEOTIDE SEQUENCE [LARGE SCALE GENOMIC DNA]</scope>
</reference>
<dbReference type="OrthoDB" id="330772at2759"/>
<evidence type="ECO:0000256" key="4">
    <source>
        <dbReference type="ARBA" id="ARBA00023015"/>
    </source>
</evidence>
<dbReference type="Pfam" id="PF04696">
    <property type="entry name" value="Pinin_SDK_memA"/>
    <property type="match status" value="1"/>
</dbReference>
<dbReference type="STRING" id="289078.A0A2X0MYT3"/>
<keyword evidence="3" id="KW-0507">mRNA processing</keyword>
<dbReference type="GO" id="GO:0071013">
    <property type="term" value="C:catalytic step 2 spliceosome"/>
    <property type="evidence" value="ECO:0007669"/>
    <property type="project" value="TreeGrafter"/>
</dbReference>
<comment type="subcellular location">
    <subcellularLocation>
        <location evidence="1">Nucleus</location>
    </subcellularLocation>
</comment>
<protein>
    <submittedName>
        <fullName evidence="10">BZ3500_MvSof-1268-A1-R1_Chr1-2g01477 protein</fullName>
    </submittedName>
</protein>
<name>A0A2X0MYT3_9BASI</name>